<dbReference type="KEGG" id="ebla:JGUZn3_21960"/>
<name>A0A7H1NUD7_9PROT</name>
<dbReference type="EMBL" id="CP060244">
    <property type="protein sequence ID" value="QNT79397.1"/>
    <property type="molecule type" value="Genomic_DNA"/>
</dbReference>
<reference evidence="1 2" key="1">
    <citation type="submission" date="2020-08" db="EMBL/GenBank/DDBJ databases">
        <title>Complete genome sequence of Entomobacter blattae G55GP.</title>
        <authorList>
            <person name="Poehlein A."/>
            <person name="Guzman J."/>
            <person name="Daniel R."/>
            <person name="Vilcinskas A."/>
        </authorList>
    </citation>
    <scope>NUCLEOTIDE SEQUENCE [LARGE SCALE GENOMIC DNA]</scope>
    <source>
        <strain evidence="1 2">G55GP</strain>
    </source>
</reference>
<protein>
    <submittedName>
        <fullName evidence="1">Uncharacterized protein</fullName>
    </submittedName>
</protein>
<accession>A0A7H1NUD7</accession>
<dbReference type="Proteomes" id="UP000516349">
    <property type="component" value="Chromosome"/>
</dbReference>
<gene>
    <name evidence="1" type="ORF">JGUZn3_21960</name>
</gene>
<dbReference type="RefSeq" id="WP_203413567.1">
    <property type="nucleotide sequence ID" value="NZ_CP060244.1"/>
</dbReference>
<dbReference type="AlphaFoldDB" id="A0A7H1NUD7"/>
<evidence type="ECO:0000313" key="2">
    <source>
        <dbReference type="Proteomes" id="UP000516349"/>
    </source>
</evidence>
<organism evidence="1 2">
    <name type="scientific">Entomobacter blattae</name>
    <dbReference type="NCBI Taxonomy" id="2762277"/>
    <lineage>
        <taxon>Bacteria</taxon>
        <taxon>Pseudomonadati</taxon>
        <taxon>Pseudomonadota</taxon>
        <taxon>Alphaproteobacteria</taxon>
        <taxon>Acetobacterales</taxon>
        <taxon>Acetobacteraceae</taxon>
        <taxon>Entomobacter</taxon>
    </lineage>
</organism>
<proteinExistence type="predicted"/>
<sequence>MSQSLLTTQRAALHLYANLVIKNHEAKKEGSSHYTSSLREVEEDLAEKLSLSYRFKGIENVIIKNEYSYAGNIPLAFMRHNGSMRYEHANELIEHSKEGEVVTYYPYIVLSANYGMKLAYTPQHRHANNTEPHYYLCDEKTRESLHETVMKLVEEGIVNLPDQYKN</sequence>
<evidence type="ECO:0000313" key="1">
    <source>
        <dbReference type="EMBL" id="QNT79397.1"/>
    </source>
</evidence>
<keyword evidence="2" id="KW-1185">Reference proteome</keyword>